<evidence type="ECO:0000313" key="2">
    <source>
        <dbReference type="Proteomes" id="UP001341281"/>
    </source>
</evidence>
<gene>
    <name evidence="1" type="ORF">U9M48_024793</name>
</gene>
<dbReference type="PANTHER" id="PTHR10775">
    <property type="entry name" value="OS08G0208400 PROTEIN"/>
    <property type="match status" value="1"/>
</dbReference>
<dbReference type="AlphaFoldDB" id="A0AAQ3TRF9"/>
<accession>A0AAQ3TRF9</accession>
<keyword evidence="2" id="KW-1185">Reference proteome</keyword>
<dbReference type="EMBL" id="CP144749">
    <property type="protein sequence ID" value="WVZ76869.1"/>
    <property type="molecule type" value="Genomic_DNA"/>
</dbReference>
<name>A0AAQ3TRF9_PASNO</name>
<dbReference type="InterPro" id="IPR004242">
    <property type="entry name" value="Transposase_21"/>
</dbReference>
<proteinExistence type="predicted"/>
<dbReference type="Proteomes" id="UP001341281">
    <property type="component" value="Chromosome 05"/>
</dbReference>
<dbReference type="PANTHER" id="PTHR10775:SF182">
    <property type="entry name" value="TRANSPOSON, EN_SPM-LIKE, TRANSPOSASE-ASSOCIATED DOMAIN PROTEIN-RELATED"/>
    <property type="match status" value="1"/>
</dbReference>
<organism evidence="1 2">
    <name type="scientific">Paspalum notatum var. saurae</name>
    <dbReference type="NCBI Taxonomy" id="547442"/>
    <lineage>
        <taxon>Eukaryota</taxon>
        <taxon>Viridiplantae</taxon>
        <taxon>Streptophyta</taxon>
        <taxon>Embryophyta</taxon>
        <taxon>Tracheophyta</taxon>
        <taxon>Spermatophyta</taxon>
        <taxon>Magnoliopsida</taxon>
        <taxon>Liliopsida</taxon>
        <taxon>Poales</taxon>
        <taxon>Poaceae</taxon>
        <taxon>PACMAD clade</taxon>
        <taxon>Panicoideae</taxon>
        <taxon>Andropogonodae</taxon>
        <taxon>Paspaleae</taxon>
        <taxon>Paspalinae</taxon>
        <taxon>Paspalum</taxon>
    </lineage>
</organism>
<sequence>MLLELLHDVLPEGSSLPKNFNVAKNMVKCLGLGYINIHACDNDCILFRKEREKKNVCPKCNTSRWKSEKKSPNGKRVHRVRMKVLRYFPVKKRFQRYFMSSKIAPDARWHDEELIKDGLLRHPVDAPFWKDFDSSYLDFAFDSRNLRLAVASDGFSPFRTFNSTYSIWPVILVPYNLPPWKCMKQTNFILSLVIPSPRAPGADMDVYLEPLVDDMVDMFVKGIRTYDASKDECFQLRAAILCSISYPPGLGYLHELFDGTEEHRSAPVPLTGEEILELTANIHTSFGKDPTTKKPANQIPITCCKKNGLQLKDRKGD</sequence>
<dbReference type="Pfam" id="PF02992">
    <property type="entry name" value="Transposase_21"/>
    <property type="match status" value="1"/>
</dbReference>
<protein>
    <recommendedName>
        <fullName evidence="3">Transposase</fullName>
    </recommendedName>
</protein>
<reference evidence="1 2" key="1">
    <citation type="submission" date="2024-02" db="EMBL/GenBank/DDBJ databases">
        <title>High-quality chromosome-scale genome assembly of Pensacola bahiagrass (Paspalum notatum Flugge var. saurae).</title>
        <authorList>
            <person name="Vega J.M."/>
            <person name="Podio M."/>
            <person name="Orjuela J."/>
            <person name="Siena L.A."/>
            <person name="Pessino S.C."/>
            <person name="Combes M.C."/>
            <person name="Mariac C."/>
            <person name="Albertini E."/>
            <person name="Pupilli F."/>
            <person name="Ortiz J.P.A."/>
            <person name="Leblanc O."/>
        </authorList>
    </citation>
    <scope>NUCLEOTIDE SEQUENCE [LARGE SCALE GENOMIC DNA]</scope>
    <source>
        <strain evidence="1">R1</strain>
        <tissue evidence="1">Leaf</tissue>
    </source>
</reference>
<evidence type="ECO:0008006" key="3">
    <source>
        <dbReference type="Google" id="ProtNLM"/>
    </source>
</evidence>
<evidence type="ECO:0000313" key="1">
    <source>
        <dbReference type="EMBL" id="WVZ76869.1"/>
    </source>
</evidence>